<sequence>MARYRVNPNAICSSKNYKQSKKLHMDMLKRNHEVFMERVIKEEIVIKRQAYIKVFGNLIAITPSEVVRFEKEMTIIWK</sequence>
<protein>
    <submittedName>
        <fullName evidence="1">Uncharacterized protein</fullName>
    </submittedName>
</protein>
<keyword evidence="2" id="KW-1185">Reference proteome</keyword>
<dbReference type="Proteomes" id="UP000827552">
    <property type="component" value="Segment"/>
</dbReference>
<proteinExistence type="predicted"/>
<name>A0AAE7V2N8_9CAUD</name>
<dbReference type="GeneID" id="75691704"/>
<reference evidence="1 2" key="1">
    <citation type="submission" date="2021-04" db="EMBL/GenBank/DDBJ databases">
        <authorList>
            <person name="Shkoporov A.N."/>
            <person name="Stockdale S.R."/>
            <person name="Guerin E."/>
            <person name="Ross R.P."/>
            <person name="Hill C."/>
        </authorList>
    </citation>
    <scope>NUCLEOTIDE SEQUENCE [LARGE SCALE GENOMIC DNA]</scope>
    <source>
        <strain evidence="2">cr44_1</strain>
    </source>
</reference>
<organism evidence="1 2">
    <name type="scientific">uncultured phage cr44_1</name>
    <dbReference type="NCBI Taxonomy" id="2986405"/>
    <lineage>
        <taxon>Viruses</taxon>
        <taxon>Duplodnaviria</taxon>
        <taxon>Heunggongvirae</taxon>
        <taxon>Uroviricota</taxon>
        <taxon>Caudoviricetes</taxon>
        <taxon>Crassvirales</taxon>
        <taxon>Steigviridae</taxon>
        <taxon>Asinivirinae</taxon>
        <taxon>Kahnovirus</taxon>
        <taxon>Kahnovirus copri</taxon>
    </lineage>
</organism>
<dbReference type="KEGG" id="vg:75691704"/>
<dbReference type="EMBL" id="MZ130483">
    <property type="protein sequence ID" value="QWM89934.1"/>
    <property type="molecule type" value="Genomic_DNA"/>
</dbReference>
<accession>A0AAE7V2N8</accession>
<evidence type="ECO:0000313" key="1">
    <source>
        <dbReference type="EMBL" id="QWM89934.1"/>
    </source>
</evidence>
<dbReference type="RefSeq" id="YP_010359506.1">
    <property type="nucleotide sequence ID" value="NC_062773.1"/>
</dbReference>
<evidence type="ECO:0000313" key="2">
    <source>
        <dbReference type="Proteomes" id="UP000827552"/>
    </source>
</evidence>
<gene>
    <name evidence="1" type="primary">gp_20479</name>
</gene>